<keyword evidence="3" id="KW-0813">Transport</keyword>
<evidence type="ECO:0000256" key="5">
    <source>
        <dbReference type="ARBA" id="ARBA00022692"/>
    </source>
</evidence>
<keyword evidence="9 12" id="KW-0472">Membrane</keyword>
<dbReference type="GO" id="GO:0005886">
    <property type="term" value="C:plasma membrane"/>
    <property type="evidence" value="ECO:0007669"/>
    <property type="project" value="UniProtKB-SubCell"/>
</dbReference>
<feature type="transmembrane region" description="Helical" evidence="12">
    <location>
        <begin position="230"/>
        <end position="247"/>
    </location>
</feature>
<dbReference type="Proteomes" id="UP000318667">
    <property type="component" value="Unassembled WGS sequence"/>
</dbReference>
<feature type="transmembrane region" description="Helical" evidence="12">
    <location>
        <begin position="6"/>
        <end position="23"/>
    </location>
</feature>
<dbReference type="InterPro" id="IPR051163">
    <property type="entry name" value="Sodium:Solute_Symporter_SSF"/>
</dbReference>
<dbReference type="PROSITE" id="PS50283">
    <property type="entry name" value="NA_SOLUT_SYMP_3"/>
    <property type="match status" value="1"/>
</dbReference>
<comment type="caution">
    <text evidence="13">The sequence shown here is derived from an EMBL/GenBank/DDBJ whole genome shotgun (WGS) entry which is preliminary data.</text>
</comment>
<feature type="transmembrane region" description="Helical" evidence="12">
    <location>
        <begin position="510"/>
        <end position="528"/>
    </location>
</feature>
<dbReference type="NCBIfam" id="TIGR00813">
    <property type="entry name" value="sss"/>
    <property type="match status" value="1"/>
</dbReference>
<keyword evidence="8" id="KW-0406">Ion transport</keyword>
<evidence type="ECO:0000256" key="4">
    <source>
        <dbReference type="ARBA" id="ARBA00022475"/>
    </source>
</evidence>
<feature type="transmembrane region" description="Helical" evidence="12">
    <location>
        <begin position="306"/>
        <end position="328"/>
    </location>
</feature>
<comment type="similarity">
    <text evidence="2 11">Belongs to the sodium:solute symporter (SSF) (TC 2.A.21) family.</text>
</comment>
<keyword evidence="4" id="KW-1003">Cell membrane</keyword>
<dbReference type="Gene3D" id="1.20.1730.10">
    <property type="entry name" value="Sodium/glucose cotransporter"/>
    <property type="match status" value="1"/>
</dbReference>
<evidence type="ECO:0000256" key="8">
    <source>
        <dbReference type="ARBA" id="ARBA00023065"/>
    </source>
</evidence>
<evidence type="ECO:0000313" key="13">
    <source>
        <dbReference type="EMBL" id="TWH90906.1"/>
    </source>
</evidence>
<gene>
    <name evidence="13" type="ORF">IQ19_00356</name>
</gene>
<feature type="transmembrane region" description="Helical" evidence="12">
    <location>
        <begin position="398"/>
        <end position="416"/>
    </location>
</feature>
<accession>A0A562K6C0</accession>
<feature type="transmembrane region" description="Helical" evidence="12">
    <location>
        <begin position="268"/>
        <end position="294"/>
    </location>
</feature>
<feature type="transmembrane region" description="Helical" evidence="12">
    <location>
        <begin position="72"/>
        <end position="96"/>
    </location>
</feature>
<feature type="transmembrane region" description="Helical" evidence="12">
    <location>
        <begin position="148"/>
        <end position="167"/>
    </location>
</feature>
<dbReference type="InterPro" id="IPR038377">
    <property type="entry name" value="Na/Glc_symporter_sf"/>
</dbReference>
<dbReference type="AlphaFoldDB" id="A0A562K6C0"/>
<feature type="transmembrane region" description="Helical" evidence="12">
    <location>
        <begin position="366"/>
        <end position="392"/>
    </location>
</feature>
<feature type="transmembrane region" description="Helical" evidence="12">
    <location>
        <begin position="450"/>
        <end position="468"/>
    </location>
</feature>
<reference evidence="13 14" key="1">
    <citation type="journal article" date="2015" name="Stand. Genomic Sci.">
        <title>Genomic Encyclopedia of Bacterial and Archaeal Type Strains, Phase III: the genomes of soil and plant-associated and newly described type strains.</title>
        <authorList>
            <person name="Whitman W.B."/>
            <person name="Woyke T."/>
            <person name="Klenk H.P."/>
            <person name="Zhou Y."/>
            <person name="Lilburn T.G."/>
            <person name="Beck B.J."/>
            <person name="De Vos P."/>
            <person name="Vandamme P."/>
            <person name="Eisen J.A."/>
            <person name="Garrity G."/>
            <person name="Hugenholtz P."/>
            <person name="Kyrpides N.C."/>
        </authorList>
    </citation>
    <scope>NUCLEOTIDE SEQUENCE [LARGE SCALE GENOMIC DNA]</scope>
    <source>
        <strain evidence="13 14">CGMCC 1.10115</strain>
    </source>
</reference>
<dbReference type="GO" id="GO:0015293">
    <property type="term" value="F:symporter activity"/>
    <property type="evidence" value="ECO:0007669"/>
    <property type="project" value="TreeGrafter"/>
</dbReference>
<dbReference type="OrthoDB" id="9810181at2"/>
<feature type="transmembrane region" description="Helical" evidence="12">
    <location>
        <begin position="35"/>
        <end position="60"/>
    </location>
</feature>
<proteinExistence type="inferred from homology"/>
<keyword evidence="7" id="KW-0915">Sodium</keyword>
<dbReference type="PANTHER" id="PTHR42985:SF47">
    <property type="entry name" value="INTEGRAL MEMBRANE TRANSPORT PROTEIN"/>
    <property type="match status" value="1"/>
</dbReference>
<feature type="transmembrane region" description="Helical" evidence="12">
    <location>
        <begin position="423"/>
        <end position="444"/>
    </location>
</feature>
<evidence type="ECO:0000256" key="9">
    <source>
        <dbReference type="ARBA" id="ARBA00023136"/>
    </source>
</evidence>
<dbReference type="GO" id="GO:0006814">
    <property type="term" value="P:sodium ion transport"/>
    <property type="evidence" value="ECO:0007669"/>
    <property type="project" value="UniProtKB-KW"/>
</dbReference>
<evidence type="ECO:0000256" key="1">
    <source>
        <dbReference type="ARBA" id="ARBA00004651"/>
    </source>
</evidence>
<sequence>MHWIDILIVAVYMIGLIYMGYRLSKGMKTQQDYFVGGRSVAMFPIALSIAATTISANSFIGGPGWSYNSGLMAFMLNFSIPLVLAVTLSVFLPFFYNLRVTSIYEYIEMRLGNKSRLLVVLGFLASNIIQVGSFLFIPSLVIQQFTGWSLTTVVPIVVAVAIIYTLLGGIKAVIWTDAVQMFVLWGGLIATIVIALKGLNMGFFEAMSVAKQEGKLAALDPSFDIKLENGVWVALIGGFFMWLKYFATDQTQTQRMFSAKSVADVKRSLCISGFVMNITYFLFMLIGVLLFVFFGGREFDNSNNMMITFIADNIPIGVLGLIIAGVFASAMSSVDSVLNSVTTVFVKDIYETYVTKGKEASLKVSMVFTLVFGVLLIGFTLLAFSGTTASILQVVGSYLSYFSGSILALFVLAMFTSKANDKGVAAGFILGIAITIYIGKLGLVNWLWNYPLGFLITFIIGFLASLVFNGQQKDNFKEFTFKGQRAMLIAKGKTNEEDGTSILPGVIDKYTYILIGFFVIQAIILALIQF</sequence>
<evidence type="ECO:0000256" key="3">
    <source>
        <dbReference type="ARBA" id="ARBA00022448"/>
    </source>
</evidence>
<evidence type="ECO:0000256" key="11">
    <source>
        <dbReference type="RuleBase" id="RU362091"/>
    </source>
</evidence>
<dbReference type="PANTHER" id="PTHR42985">
    <property type="entry name" value="SODIUM-COUPLED MONOCARBOXYLATE TRANSPORTER"/>
    <property type="match status" value="1"/>
</dbReference>
<organism evidence="13 14">
    <name type="scientific">Cytobacillus oceanisediminis</name>
    <dbReference type="NCBI Taxonomy" id="665099"/>
    <lineage>
        <taxon>Bacteria</taxon>
        <taxon>Bacillati</taxon>
        <taxon>Bacillota</taxon>
        <taxon>Bacilli</taxon>
        <taxon>Bacillales</taxon>
        <taxon>Bacillaceae</taxon>
        <taxon>Cytobacillus</taxon>
    </lineage>
</organism>
<keyword evidence="6 12" id="KW-1133">Transmembrane helix</keyword>
<feature type="transmembrane region" description="Helical" evidence="12">
    <location>
        <begin position="179"/>
        <end position="199"/>
    </location>
</feature>
<dbReference type="RefSeq" id="WP_144539284.1">
    <property type="nucleotide sequence ID" value="NZ_CBCSDC010000025.1"/>
</dbReference>
<feature type="transmembrane region" description="Helical" evidence="12">
    <location>
        <begin position="117"/>
        <end position="142"/>
    </location>
</feature>
<dbReference type="GeneID" id="65401642"/>
<evidence type="ECO:0000313" key="14">
    <source>
        <dbReference type="Proteomes" id="UP000318667"/>
    </source>
</evidence>
<evidence type="ECO:0000256" key="12">
    <source>
        <dbReference type="SAM" id="Phobius"/>
    </source>
</evidence>
<evidence type="ECO:0000256" key="6">
    <source>
        <dbReference type="ARBA" id="ARBA00022989"/>
    </source>
</evidence>
<evidence type="ECO:0000256" key="10">
    <source>
        <dbReference type="ARBA" id="ARBA00023201"/>
    </source>
</evidence>
<evidence type="ECO:0000256" key="2">
    <source>
        <dbReference type="ARBA" id="ARBA00006434"/>
    </source>
</evidence>
<keyword evidence="5 12" id="KW-0812">Transmembrane</keyword>
<dbReference type="InterPro" id="IPR001734">
    <property type="entry name" value="Na/solute_symporter"/>
</dbReference>
<keyword evidence="14" id="KW-1185">Reference proteome</keyword>
<comment type="subcellular location">
    <subcellularLocation>
        <location evidence="1">Cell membrane</location>
        <topology evidence="1">Multi-pass membrane protein</topology>
    </subcellularLocation>
</comment>
<name>A0A562K6C0_9BACI</name>
<keyword evidence="10" id="KW-0739">Sodium transport</keyword>
<dbReference type="EMBL" id="VLKI01000001">
    <property type="protein sequence ID" value="TWH90906.1"/>
    <property type="molecule type" value="Genomic_DNA"/>
</dbReference>
<dbReference type="Pfam" id="PF00474">
    <property type="entry name" value="SSF"/>
    <property type="match status" value="1"/>
</dbReference>
<evidence type="ECO:0000256" key="7">
    <source>
        <dbReference type="ARBA" id="ARBA00023053"/>
    </source>
</evidence>
<protein>
    <submittedName>
        <fullName evidence="13">SSS family solute:Na+ symporter</fullName>
    </submittedName>
</protein>